<sequence length="268" mass="28410">MSTKRLLCAVLLCLSTAAAIVQSAHAQTAASAERSTDGPVRNIVLVHGAFVDGSSWNGVIARLQKKGYHVSSVQNPLTSLADDVAATQRVLAQQDGPTLLVGHSWGGEVITEAGADDPKVVGLVYVSAIAPDVGESPMDILKRGPKMPAGDSMIRDENGFLWLDRDEYRASIAADVPQNLTRVLAAAQQPIASAAFDEKVDKAAWKTRPSWYIVTTRDRAVSPDVQRSMAKRIGATIVEIPSSHLVTVAHAGATADVIDKAARAISKQ</sequence>
<dbReference type="GO" id="GO:0016787">
    <property type="term" value="F:hydrolase activity"/>
    <property type="evidence" value="ECO:0007669"/>
    <property type="project" value="UniProtKB-KW"/>
</dbReference>
<dbReference type="Pfam" id="PF12697">
    <property type="entry name" value="Abhydrolase_6"/>
    <property type="match status" value="1"/>
</dbReference>
<evidence type="ECO:0000313" key="4">
    <source>
        <dbReference type="Proteomes" id="UP000826462"/>
    </source>
</evidence>
<keyword evidence="1" id="KW-0732">Signal</keyword>
<keyword evidence="4" id="KW-1185">Reference proteome</keyword>
<keyword evidence="3" id="KW-0378">Hydrolase</keyword>
<reference evidence="3 4" key="1">
    <citation type="submission" date="2021-07" db="EMBL/GenBank/DDBJ databases">
        <title>Paraburkholderia edwinii protects Aspergillus sp. from phenazines by acting as a toxin sponge.</title>
        <authorList>
            <person name="Dahlstrom K.M."/>
            <person name="Newman D.K."/>
        </authorList>
    </citation>
    <scope>NUCLEOTIDE SEQUENCE [LARGE SCALE GENOMIC DNA]</scope>
    <source>
        <strain evidence="3 4">Pe01</strain>
    </source>
</reference>
<dbReference type="PANTHER" id="PTHR37017:SF11">
    <property type="entry name" value="ESTERASE_LIPASE_THIOESTERASE DOMAIN-CONTAINING PROTEIN"/>
    <property type="match status" value="1"/>
</dbReference>
<protein>
    <submittedName>
        <fullName evidence="3">Alpha/beta hydrolase</fullName>
    </submittedName>
</protein>
<feature type="chain" id="PRO_5047270941" evidence="1">
    <location>
        <begin position="27"/>
        <end position="268"/>
    </location>
</feature>
<feature type="domain" description="AB hydrolase-1" evidence="2">
    <location>
        <begin position="43"/>
        <end position="256"/>
    </location>
</feature>
<feature type="signal peptide" evidence="1">
    <location>
        <begin position="1"/>
        <end position="26"/>
    </location>
</feature>
<proteinExistence type="predicted"/>
<dbReference type="InterPro" id="IPR000073">
    <property type="entry name" value="AB_hydrolase_1"/>
</dbReference>
<dbReference type="SUPFAM" id="SSF53474">
    <property type="entry name" value="alpha/beta-Hydrolases"/>
    <property type="match status" value="1"/>
</dbReference>
<dbReference type="RefSeq" id="WP_219797798.1">
    <property type="nucleotide sequence ID" value="NZ_CP080095.1"/>
</dbReference>
<name>A0ABX8UM90_9BURK</name>
<dbReference type="Proteomes" id="UP000826462">
    <property type="component" value="Chromosome 1"/>
</dbReference>
<dbReference type="InterPro" id="IPR052897">
    <property type="entry name" value="Sec-Metab_Biosynth_Hydrolase"/>
</dbReference>
<accession>A0ABX8UM90</accession>
<evidence type="ECO:0000256" key="1">
    <source>
        <dbReference type="SAM" id="SignalP"/>
    </source>
</evidence>
<dbReference type="Gene3D" id="3.40.50.1820">
    <property type="entry name" value="alpha/beta hydrolase"/>
    <property type="match status" value="1"/>
</dbReference>
<dbReference type="EMBL" id="CP080095">
    <property type="protein sequence ID" value="QYD68405.1"/>
    <property type="molecule type" value="Genomic_DNA"/>
</dbReference>
<evidence type="ECO:0000259" key="2">
    <source>
        <dbReference type="Pfam" id="PF12697"/>
    </source>
</evidence>
<dbReference type="InterPro" id="IPR029058">
    <property type="entry name" value="AB_hydrolase_fold"/>
</dbReference>
<dbReference type="PANTHER" id="PTHR37017">
    <property type="entry name" value="AB HYDROLASE-1 DOMAIN-CONTAINING PROTEIN-RELATED"/>
    <property type="match status" value="1"/>
</dbReference>
<gene>
    <name evidence="3" type="ORF">KZJ38_19470</name>
</gene>
<evidence type="ECO:0000313" key="3">
    <source>
        <dbReference type="EMBL" id="QYD68405.1"/>
    </source>
</evidence>
<organism evidence="3 4">
    <name type="scientific">Paraburkholderia edwinii</name>
    <dbReference type="NCBI Taxonomy" id="2861782"/>
    <lineage>
        <taxon>Bacteria</taxon>
        <taxon>Pseudomonadati</taxon>
        <taxon>Pseudomonadota</taxon>
        <taxon>Betaproteobacteria</taxon>
        <taxon>Burkholderiales</taxon>
        <taxon>Burkholderiaceae</taxon>
        <taxon>Paraburkholderia</taxon>
    </lineage>
</organism>